<dbReference type="PANTHER" id="PTHR30441:SF4">
    <property type="entry name" value="PROTEIN ASMA"/>
    <property type="match status" value="1"/>
</dbReference>
<dbReference type="GO" id="GO:0090313">
    <property type="term" value="P:regulation of protein targeting to membrane"/>
    <property type="evidence" value="ECO:0007669"/>
    <property type="project" value="TreeGrafter"/>
</dbReference>
<protein>
    <submittedName>
        <fullName evidence="3">Putative assembly protein</fullName>
    </submittedName>
</protein>
<evidence type="ECO:0000259" key="2">
    <source>
        <dbReference type="Pfam" id="PF05170"/>
    </source>
</evidence>
<keyword evidence="4" id="KW-1185">Reference proteome</keyword>
<name>A0A3P5XIT8_9RHOB</name>
<accession>A0A3P5XIT8</accession>
<organism evidence="3 4">
    <name type="scientific">Pseudogemmobacter humi</name>
    <dbReference type="NCBI Taxonomy" id="2483812"/>
    <lineage>
        <taxon>Bacteria</taxon>
        <taxon>Pseudomonadati</taxon>
        <taxon>Pseudomonadota</taxon>
        <taxon>Alphaproteobacteria</taxon>
        <taxon>Rhodobacterales</taxon>
        <taxon>Paracoccaceae</taxon>
        <taxon>Pseudogemmobacter</taxon>
    </lineage>
</organism>
<dbReference type="PANTHER" id="PTHR30441">
    <property type="entry name" value="DUF748 DOMAIN-CONTAINING PROTEIN"/>
    <property type="match status" value="1"/>
</dbReference>
<gene>
    <name evidence="3" type="ORF">XINFAN_02218</name>
</gene>
<evidence type="ECO:0000256" key="1">
    <source>
        <dbReference type="SAM" id="Coils"/>
    </source>
</evidence>
<reference evidence="3 4" key="1">
    <citation type="submission" date="2018-11" db="EMBL/GenBank/DDBJ databases">
        <authorList>
            <person name="Criscuolo A."/>
        </authorList>
    </citation>
    <scope>NUCLEOTIDE SEQUENCE [LARGE SCALE GENOMIC DNA]</scope>
    <source>
        <strain evidence="3">ACIP111625</strain>
    </source>
</reference>
<keyword evidence="1" id="KW-0175">Coiled coil</keyword>
<feature type="domain" description="AsmA" evidence="2">
    <location>
        <begin position="239"/>
        <end position="530"/>
    </location>
</feature>
<dbReference type="RefSeq" id="WP_124086968.1">
    <property type="nucleotide sequence ID" value="NZ_UXAW01000070.1"/>
</dbReference>
<dbReference type="OrthoDB" id="5439561at2"/>
<dbReference type="GO" id="GO:0005886">
    <property type="term" value="C:plasma membrane"/>
    <property type="evidence" value="ECO:0007669"/>
    <property type="project" value="TreeGrafter"/>
</dbReference>
<evidence type="ECO:0000313" key="3">
    <source>
        <dbReference type="EMBL" id="VDC28652.1"/>
    </source>
</evidence>
<feature type="coiled-coil region" evidence="1">
    <location>
        <begin position="590"/>
        <end position="626"/>
    </location>
</feature>
<proteinExistence type="predicted"/>
<sequence length="669" mass="69502">MRWLFRILGALLLLVVIAVGVVLMIPTERVAQMAADQFQRLTGRELRIEGDVSPRFWPVLGVKTGPVTIANAAWSEGEEPMFAADGLTIGINAAALMGGEVKILDVSADRPRLLLERARDGRENWVFGGGGEAGEIGAGTPGVGRSWTLERGLIEGGTLRFIDHAAGRDITFDGVDAELKIPDFAGAFSFAASGIVSGQRVSVTGEGGVFSAFTEGRVVPVTLKAVVGGASAEFRGRAGWQPMAAEGALTADLSDLAALAALTGSAVSAPPEGFGARKLALNSQMVLDDKGALYLRGAKIEADGNVFSGDLDLVQGGPRPKLSGNLRGGALDLKGVSGGEGGGQGGGMKAEGWPGGHIDVSALGTLDAEVSIGAASVDLGAVKFGETRLILTIERARAVFDIRQMAAYGGSVTGEFVVNGRGGLSVGGNLTLAAIDAQPLLLDLAGWDRLITKANLSLKFLGVGNSVDEIMQGLSGEGSLSLGKGEIRGLDIAGMLRTLDTSYVGEGQKTIFDGVAGSFTIKDGDLANSDLKLVAPYLTATGAGRIGLGARDLDYRIRPTAFPGEGSTGGVMVPLRITGSWADPTYRLDLESIAREKMEAEAKAAGERARQEAKEAEARAKAELEARLRDELGVIPTEGESVEDAARRRAREALEAETGRLLGDILGRE</sequence>
<dbReference type="Pfam" id="PF05170">
    <property type="entry name" value="AsmA"/>
    <property type="match status" value="2"/>
</dbReference>
<dbReference type="EMBL" id="UXAW01000070">
    <property type="protein sequence ID" value="VDC28652.1"/>
    <property type="molecule type" value="Genomic_DNA"/>
</dbReference>
<evidence type="ECO:0000313" key="4">
    <source>
        <dbReference type="Proteomes" id="UP000277498"/>
    </source>
</evidence>
<dbReference type="AlphaFoldDB" id="A0A3P5XIT8"/>
<dbReference type="InterPro" id="IPR052894">
    <property type="entry name" value="AsmA-related"/>
</dbReference>
<dbReference type="InterPro" id="IPR007844">
    <property type="entry name" value="AsmA"/>
</dbReference>
<dbReference type="Proteomes" id="UP000277498">
    <property type="component" value="Unassembled WGS sequence"/>
</dbReference>
<feature type="domain" description="AsmA" evidence="2">
    <location>
        <begin position="4"/>
        <end position="126"/>
    </location>
</feature>